<accession>A0ABN8IF19</accession>
<dbReference type="EMBL" id="OW152833">
    <property type="protein sequence ID" value="CAH2054561.1"/>
    <property type="molecule type" value="Genomic_DNA"/>
</dbReference>
<feature type="non-terminal residue" evidence="1">
    <location>
        <position position="1"/>
    </location>
</feature>
<evidence type="ECO:0000313" key="2">
    <source>
        <dbReference type="Proteomes" id="UP000837857"/>
    </source>
</evidence>
<evidence type="ECO:0000313" key="1">
    <source>
        <dbReference type="EMBL" id="CAH2054561.1"/>
    </source>
</evidence>
<gene>
    <name evidence="1" type="ORF">IPOD504_LOCUS8679</name>
</gene>
<name>A0ABN8IF19_9NEOP</name>
<organism evidence="1 2">
    <name type="scientific">Iphiclides podalirius</name>
    <name type="common">scarce swallowtail</name>
    <dbReference type="NCBI Taxonomy" id="110791"/>
    <lineage>
        <taxon>Eukaryota</taxon>
        <taxon>Metazoa</taxon>
        <taxon>Ecdysozoa</taxon>
        <taxon>Arthropoda</taxon>
        <taxon>Hexapoda</taxon>
        <taxon>Insecta</taxon>
        <taxon>Pterygota</taxon>
        <taxon>Neoptera</taxon>
        <taxon>Endopterygota</taxon>
        <taxon>Lepidoptera</taxon>
        <taxon>Glossata</taxon>
        <taxon>Ditrysia</taxon>
        <taxon>Papilionoidea</taxon>
        <taxon>Papilionidae</taxon>
        <taxon>Papilioninae</taxon>
        <taxon>Iphiclides</taxon>
    </lineage>
</organism>
<reference evidence="1" key="1">
    <citation type="submission" date="2022-03" db="EMBL/GenBank/DDBJ databases">
        <authorList>
            <person name="Martin H S."/>
        </authorList>
    </citation>
    <scope>NUCLEOTIDE SEQUENCE</scope>
</reference>
<sequence length="77" mass="8326">MSRRRAVNAARSCGRRAAAACARIAPQRQYPATSRRARATSYRRFRGVASARDRVFICRARARAGSAGMGAPWAATG</sequence>
<protein>
    <submittedName>
        <fullName evidence="1">Uncharacterized protein</fullName>
    </submittedName>
</protein>
<proteinExistence type="predicted"/>
<keyword evidence="2" id="KW-1185">Reference proteome</keyword>
<dbReference type="Proteomes" id="UP000837857">
    <property type="component" value="Chromosome 21"/>
</dbReference>